<dbReference type="InterPro" id="IPR050259">
    <property type="entry name" value="SDR"/>
</dbReference>
<gene>
    <name evidence="4" type="ORF">KSX_62380</name>
</gene>
<dbReference type="Gene3D" id="3.40.50.720">
    <property type="entry name" value="NAD(P)-binding Rossmann-like Domain"/>
    <property type="match status" value="1"/>
</dbReference>
<evidence type="ECO:0000256" key="2">
    <source>
        <dbReference type="ARBA" id="ARBA00023002"/>
    </source>
</evidence>
<comment type="similarity">
    <text evidence="1 3">Belongs to the short-chain dehydrogenases/reductases (SDR) family.</text>
</comment>
<dbReference type="PRINTS" id="PR00081">
    <property type="entry name" value="GDHRDH"/>
</dbReference>
<dbReference type="GO" id="GO:0016491">
    <property type="term" value="F:oxidoreductase activity"/>
    <property type="evidence" value="ECO:0007669"/>
    <property type="project" value="UniProtKB-KW"/>
</dbReference>
<sequence>MDLQLKGKKALVTGSSLGIGKAIAASLAHEGALVVLNGRSEQNVRKAAQELQANDPQAQFATLVADLGTSEGCERAIKEQPDVDILVNNAGLIEASDFFETTDEQWRKIFEVNIMSGVRLSRHYLKRMMEKRWGRVIFISSESGIAPAPEMAHYSATKTMQLSLARSLAEIAKGTNVTVNSVLPGPTRTEGVNDWLKSLFPDLKPDAAERKFMQENRPTSLIERLIRPEEVATVVTLLCSPLASVVDGAAIRADGGVVRSVF</sequence>
<organism evidence="4 5">
    <name type="scientific">Ktedonospora formicarum</name>
    <dbReference type="NCBI Taxonomy" id="2778364"/>
    <lineage>
        <taxon>Bacteria</taxon>
        <taxon>Bacillati</taxon>
        <taxon>Chloroflexota</taxon>
        <taxon>Ktedonobacteria</taxon>
        <taxon>Ktedonobacterales</taxon>
        <taxon>Ktedonobacteraceae</taxon>
        <taxon>Ktedonospora</taxon>
    </lineage>
</organism>
<proteinExistence type="inferred from homology"/>
<protein>
    <submittedName>
        <fullName evidence="4">Oxidoreductase</fullName>
    </submittedName>
</protein>
<evidence type="ECO:0000256" key="1">
    <source>
        <dbReference type="ARBA" id="ARBA00006484"/>
    </source>
</evidence>
<reference evidence="4" key="1">
    <citation type="submission" date="2020-10" db="EMBL/GenBank/DDBJ databases">
        <title>Taxonomic study of unclassified bacteria belonging to the class Ktedonobacteria.</title>
        <authorList>
            <person name="Yabe S."/>
            <person name="Wang C.M."/>
            <person name="Zheng Y."/>
            <person name="Sakai Y."/>
            <person name="Cavaletti L."/>
            <person name="Monciardini P."/>
            <person name="Donadio S."/>
        </authorList>
    </citation>
    <scope>NUCLEOTIDE SEQUENCE</scope>
    <source>
        <strain evidence="4">SOSP1-1</strain>
    </source>
</reference>
<dbReference type="PANTHER" id="PTHR42879">
    <property type="entry name" value="3-OXOACYL-(ACYL-CARRIER-PROTEIN) REDUCTASE"/>
    <property type="match status" value="1"/>
</dbReference>
<evidence type="ECO:0000256" key="3">
    <source>
        <dbReference type="RuleBase" id="RU000363"/>
    </source>
</evidence>
<dbReference type="Pfam" id="PF00106">
    <property type="entry name" value="adh_short"/>
    <property type="match status" value="1"/>
</dbReference>
<dbReference type="AlphaFoldDB" id="A0A8J3I748"/>
<dbReference type="InterPro" id="IPR036291">
    <property type="entry name" value="NAD(P)-bd_dom_sf"/>
</dbReference>
<dbReference type="Proteomes" id="UP000612362">
    <property type="component" value="Unassembled WGS sequence"/>
</dbReference>
<evidence type="ECO:0000313" key="4">
    <source>
        <dbReference type="EMBL" id="GHO48075.1"/>
    </source>
</evidence>
<keyword evidence="2" id="KW-0560">Oxidoreductase</keyword>
<evidence type="ECO:0000313" key="5">
    <source>
        <dbReference type="Proteomes" id="UP000612362"/>
    </source>
</evidence>
<accession>A0A8J3I748</accession>
<dbReference type="SUPFAM" id="SSF51735">
    <property type="entry name" value="NAD(P)-binding Rossmann-fold domains"/>
    <property type="match status" value="1"/>
</dbReference>
<name>A0A8J3I748_9CHLR</name>
<dbReference type="InterPro" id="IPR002347">
    <property type="entry name" value="SDR_fam"/>
</dbReference>
<dbReference type="PRINTS" id="PR00080">
    <property type="entry name" value="SDRFAMILY"/>
</dbReference>
<dbReference type="CDD" id="cd05233">
    <property type="entry name" value="SDR_c"/>
    <property type="match status" value="1"/>
</dbReference>
<dbReference type="RefSeq" id="WP_220197287.1">
    <property type="nucleotide sequence ID" value="NZ_BNJF01000003.1"/>
</dbReference>
<dbReference type="FunFam" id="3.40.50.720:FF:000084">
    <property type="entry name" value="Short-chain dehydrogenase reductase"/>
    <property type="match status" value="1"/>
</dbReference>
<dbReference type="EMBL" id="BNJF01000003">
    <property type="protein sequence ID" value="GHO48075.1"/>
    <property type="molecule type" value="Genomic_DNA"/>
</dbReference>
<keyword evidence="5" id="KW-1185">Reference proteome</keyword>
<comment type="caution">
    <text evidence="4">The sequence shown here is derived from an EMBL/GenBank/DDBJ whole genome shotgun (WGS) entry which is preliminary data.</text>
</comment>